<comment type="caution">
    <text evidence="9">The sequence shown here is derived from an EMBL/GenBank/DDBJ whole genome shotgun (WGS) entry which is preliminary data.</text>
</comment>
<organism evidence="9 10">
    <name type="scientific">Arthrobacter glacialis</name>
    <dbReference type="NCBI Taxonomy" id="1664"/>
    <lineage>
        <taxon>Bacteria</taxon>
        <taxon>Bacillati</taxon>
        <taxon>Actinomycetota</taxon>
        <taxon>Actinomycetes</taxon>
        <taxon>Micrococcales</taxon>
        <taxon>Micrococcaceae</taxon>
        <taxon>Arthrobacter</taxon>
    </lineage>
</organism>
<gene>
    <name evidence="9" type="ORF">CVS27_00570</name>
</gene>
<feature type="region of interest" description="Disordered" evidence="5">
    <location>
        <begin position="765"/>
        <end position="790"/>
    </location>
</feature>
<dbReference type="Gene3D" id="2.40.10.10">
    <property type="entry name" value="Trypsin-like serine proteases"/>
    <property type="match status" value="2"/>
</dbReference>
<dbReference type="GO" id="GO:0004252">
    <property type="term" value="F:serine-type endopeptidase activity"/>
    <property type="evidence" value="ECO:0007669"/>
    <property type="project" value="InterPro"/>
</dbReference>
<evidence type="ECO:0000256" key="5">
    <source>
        <dbReference type="SAM" id="MobiDB-lite"/>
    </source>
</evidence>
<feature type="transmembrane region" description="Helical" evidence="6">
    <location>
        <begin position="810"/>
        <end position="830"/>
    </location>
</feature>
<evidence type="ECO:0000256" key="7">
    <source>
        <dbReference type="SAM" id="SignalP"/>
    </source>
</evidence>
<dbReference type="NCBIfam" id="NF033510">
    <property type="entry name" value="Ca_tandemer"/>
    <property type="match status" value="3"/>
</dbReference>
<evidence type="ECO:0000256" key="1">
    <source>
        <dbReference type="ARBA" id="ARBA00022512"/>
    </source>
</evidence>
<dbReference type="EMBL" id="PPXC01000001">
    <property type="protein sequence ID" value="POH75142.1"/>
    <property type="molecule type" value="Genomic_DNA"/>
</dbReference>
<reference evidence="9 10" key="1">
    <citation type="submission" date="2018-01" db="EMBL/GenBank/DDBJ databases">
        <title>Arthrobacter sp. nov., from glaciers in China.</title>
        <authorList>
            <person name="Liu Q."/>
            <person name="Xin Y.-H."/>
        </authorList>
    </citation>
    <scope>NUCLEOTIDE SEQUENCE [LARGE SCALE GENOMIC DNA]</scope>
    <source>
        <strain evidence="9 10">HLT2-12-2</strain>
    </source>
</reference>
<accession>A0A2S4A1T6</accession>
<evidence type="ECO:0000256" key="3">
    <source>
        <dbReference type="ARBA" id="ARBA00022729"/>
    </source>
</evidence>
<sequence>MQAFTRGHLKRGGAACAAAAVLIGGTFTAGAASAAPGPTPTPSPVVTTPATDAAPAAGAALPGGLAEALERDLGMSLAEFNAQGALATQASAIQAQVSKVDPTAVVTLTGDTIAVQTSAAGVAKAAAGNSKVTVTAATTSIVSRNATNVDALFADYVSTFGAENLLSVALNASGEFMIRTGEPENGLPVATPAFTKTLEPSIADFAAKYANVVVEDASGPAKPTFEEGDPFDVVNGQGYAAFDAAKTKGGLCSTGWNGFTKGGEPAIVSAGHCTMDGFLTDAYLTNPIFDKAATGDPAVRPQLLAPLGTMGFSQFGGPGNSTTTTDPDGWHAGSNIGTDVSVIDGLPENFTQAPKVAKWTGAATWAVPEQVSTDSTNINVTAVASPVLGAPVCKSGRTTGWTCGSVDEIGAYAVAGINYPSEQNPNGDPLDIRAVRGFASFTSTIMNDHGDSGGPIISGTTAVGITSGGGQMNDGTFVAIAADLKTALAATDGYTVKIFLEAPKVTSTSPVFRKGTVTGTVAGAPAGTTVSVTFGDEDPLNAAVESDGTWSIAAPNKFGTFAVTAQAKNGFSTSAPSESSIQVIKETLAAPAITSPVDGSSVGAPVTTITGTGKAGATVELSGDVTGTAVVGEDSKWSFTLPQGLDDVSVYRVNAKQTLIDWNDSSATTSSFTVAPPAPVITSPRNGQEFVFNQGPQVISGTNLEQASVQVTVNGKSYTAVVEGTTWSVALANKLTSGSYSITAEQQWGDFRSLTAASTVTVLAEPAPPATPESTAPPTTPGATTSPTTAPIVAPLAADDLANTGASSSLLILGGAGVLLLLGGAAFLLIRRRNAR</sequence>
<keyword evidence="2" id="KW-0964">Secreted</keyword>
<dbReference type="SUPFAM" id="SSF50494">
    <property type="entry name" value="Trypsin-like serine proteases"/>
    <property type="match status" value="1"/>
</dbReference>
<dbReference type="RefSeq" id="WP_103464098.1">
    <property type="nucleotide sequence ID" value="NZ_PPXC01000001.1"/>
</dbReference>
<feature type="chain" id="PRO_5015770547" description="Gram-positive cocci surface proteins LPxTG domain-containing protein" evidence="7">
    <location>
        <begin position="35"/>
        <end position="836"/>
    </location>
</feature>
<dbReference type="InterPro" id="IPR019931">
    <property type="entry name" value="LPXTG_anchor"/>
</dbReference>
<keyword evidence="1" id="KW-0134">Cell wall</keyword>
<evidence type="ECO:0000256" key="6">
    <source>
        <dbReference type="SAM" id="Phobius"/>
    </source>
</evidence>
<feature type="compositionally biased region" description="Low complexity" evidence="5">
    <location>
        <begin position="772"/>
        <end position="790"/>
    </location>
</feature>
<dbReference type="PROSITE" id="PS50847">
    <property type="entry name" value="GRAM_POS_ANCHORING"/>
    <property type="match status" value="1"/>
</dbReference>
<dbReference type="NCBIfam" id="TIGR01167">
    <property type="entry name" value="LPXTG_anchor"/>
    <property type="match status" value="1"/>
</dbReference>
<dbReference type="InterPro" id="IPR013783">
    <property type="entry name" value="Ig-like_fold"/>
</dbReference>
<dbReference type="Pfam" id="PF00089">
    <property type="entry name" value="Trypsin"/>
    <property type="match status" value="1"/>
</dbReference>
<keyword evidence="3 7" id="KW-0732">Signal</keyword>
<dbReference type="Gene3D" id="2.60.40.10">
    <property type="entry name" value="Immunoglobulins"/>
    <property type="match status" value="3"/>
</dbReference>
<dbReference type="GO" id="GO:0006508">
    <property type="term" value="P:proteolysis"/>
    <property type="evidence" value="ECO:0007669"/>
    <property type="project" value="InterPro"/>
</dbReference>
<name>A0A2S4A1T6_ARTGL</name>
<evidence type="ECO:0000313" key="9">
    <source>
        <dbReference type="EMBL" id="POH75142.1"/>
    </source>
</evidence>
<dbReference type="Proteomes" id="UP000237061">
    <property type="component" value="Unassembled WGS sequence"/>
</dbReference>
<feature type="domain" description="Gram-positive cocci surface proteins LPxTG" evidence="8">
    <location>
        <begin position="801"/>
        <end position="836"/>
    </location>
</feature>
<evidence type="ECO:0000256" key="4">
    <source>
        <dbReference type="ARBA" id="ARBA00023088"/>
    </source>
</evidence>
<protein>
    <recommendedName>
        <fullName evidence="8">Gram-positive cocci surface proteins LPxTG domain-containing protein</fullName>
    </recommendedName>
</protein>
<evidence type="ECO:0000256" key="2">
    <source>
        <dbReference type="ARBA" id="ARBA00022525"/>
    </source>
</evidence>
<keyword evidence="6" id="KW-0472">Membrane</keyword>
<feature type="signal peptide" evidence="7">
    <location>
        <begin position="1"/>
        <end position="34"/>
    </location>
</feature>
<dbReference type="CDD" id="cd21112">
    <property type="entry name" value="alphaLP-like"/>
    <property type="match status" value="1"/>
</dbReference>
<dbReference type="InterPro" id="IPR001254">
    <property type="entry name" value="Trypsin_dom"/>
</dbReference>
<keyword evidence="6" id="KW-1133">Transmembrane helix</keyword>
<dbReference type="InterPro" id="IPR009003">
    <property type="entry name" value="Peptidase_S1_PA"/>
</dbReference>
<dbReference type="InterPro" id="IPR043504">
    <property type="entry name" value="Peptidase_S1_PA_chymotrypsin"/>
</dbReference>
<keyword evidence="4" id="KW-0572">Peptidoglycan-anchor</keyword>
<keyword evidence="6" id="KW-0812">Transmembrane</keyword>
<proteinExistence type="predicted"/>
<dbReference type="AlphaFoldDB" id="A0A2S4A1T6"/>
<evidence type="ECO:0000313" key="10">
    <source>
        <dbReference type="Proteomes" id="UP000237061"/>
    </source>
</evidence>
<evidence type="ECO:0000259" key="8">
    <source>
        <dbReference type="PROSITE" id="PS50847"/>
    </source>
</evidence>
<keyword evidence="10" id="KW-1185">Reference proteome</keyword>
<dbReference type="GO" id="GO:0005975">
    <property type="term" value="P:carbohydrate metabolic process"/>
    <property type="evidence" value="ECO:0007669"/>
    <property type="project" value="UniProtKB-ARBA"/>
</dbReference>